<name>A0A285SSC8_9HYPH</name>
<dbReference type="SUPFAM" id="SSF48008">
    <property type="entry name" value="GntR ligand-binding domain-like"/>
    <property type="match status" value="1"/>
</dbReference>
<dbReference type="Gene3D" id="1.10.10.10">
    <property type="entry name" value="Winged helix-like DNA-binding domain superfamily/Winged helix DNA-binding domain"/>
    <property type="match status" value="1"/>
</dbReference>
<evidence type="ECO:0000256" key="3">
    <source>
        <dbReference type="ARBA" id="ARBA00023163"/>
    </source>
</evidence>
<dbReference type="GO" id="GO:0003677">
    <property type="term" value="F:DNA binding"/>
    <property type="evidence" value="ECO:0007669"/>
    <property type="project" value="UniProtKB-KW"/>
</dbReference>
<dbReference type="InterPro" id="IPR000524">
    <property type="entry name" value="Tscrpt_reg_HTH_GntR"/>
</dbReference>
<dbReference type="Proteomes" id="UP000219331">
    <property type="component" value="Unassembled WGS sequence"/>
</dbReference>
<dbReference type="AlphaFoldDB" id="A0A285SSC8"/>
<dbReference type="InterPro" id="IPR036388">
    <property type="entry name" value="WH-like_DNA-bd_sf"/>
</dbReference>
<organism evidence="5 6">
    <name type="scientific">Stappia indica</name>
    <dbReference type="NCBI Taxonomy" id="538381"/>
    <lineage>
        <taxon>Bacteria</taxon>
        <taxon>Pseudomonadati</taxon>
        <taxon>Pseudomonadota</taxon>
        <taxon>Alphaproteobacteria</taxon>
        <taxon>Hyphomicrobiales</taxon>
        <taxon>Stappiaceae</taxon>
        <taxon>Stappia</taxon>
    </lineage>
</organism>
<gene>
    <name evidence="5" type="ORF">SAMN05421512_106299</name>
</gene>
<keyword evidence="6" id="KW-1185">Reference proteome</keyword>
<proteinExistence type="predicted"/>
<reference evidence="5 6" key="1">
    <citation type="submission" date="2017-08" db="EMBL/GenBank/DDBJ databases">
        <authorList>
            <person name="de Groot N.N."/>
        </authorList>
    </citation>
    <scope>NUCLEOTIDE SEQUENCE [LARGE SCALE GENOMIC DNA]</scope>
    <source>
        <strain evidence="5 6">USBA 352</strain>
    </source>
</reference>
<dbReference type="Pfam" id="PF07729">
    <property type="entry name" value="FCD"/>
    <property type="match status" value="1"/>
</dbReference>
<feature type="domain" description="HTH gntR-type" evidence="4">
    <location>
        <begin position="11"/>
        <end position="78"/>
    </location>
</feature>
<dbReference type="GO" id="GO:0003700">
    <property type="term" value="F:DNA-binding transcription factor activity"/>
    <property type="evidence" value="ECO:0007669"/>
    <property type="project" value="InterPro"/>
</dbReference>
<dbReference type="SUPFAM" id="SSF46785">
    <property type="entry name" value="Winged helix' DNA-binding domain"/>
    <property type="match status" value="1"/>
</dbReference>
<dbReference type="InterPro" id="IPR008920">
    <property type="entry name" value="TF_FadR/GntR_C"/>
</dbReference>
<dbReference type="InterPro" id="IPR011711">
    <property type="entry name" value="GntR_C"/>
</dbReference>
<evidence type="ECO:0000256" key="1">
    <source>
        <dbReference type="ARBA" id="ARBA00023015"/>
    </source>
</evidence>
<evidence type="ECO:0000256" key="2">
    <source>
        <dbReference type="ARBA" id="ARBA00023125"/>
    </source>
</evidence>
<protein>
    <submittedName>
        <fullName evidence="5">Transcriptional regulator, GntR family</fullName>
    </submittedName>
</protein>
<dbReference type="PANTHER" id="PTHR43537">
    <property type="entry name" value="TRANSCRIPTIONAL REGULATOR, GNTR FAMILY"/>
    <property type="match status" value="1"/>
</dbReference>
<dbReference type="EMBL" id="OBML01000006">
    <property type="protein sequence ID" value="SOC10843.1"/>
    <property type="molecule type" value="Genomic_DNA"/>
</dbReference>
<evidence type="ECO:0000313" key="5">
    <source>
        <dbReference type="EMBL" id="SOC10843.1"/>
    </source>
</evidence>
<dbReference type="SMART" id="SM00895">
    <property type="entry name" value="FCD"/>
    <property type="match status" value="1"/>
</dbReference>
<keyword evidence="3" id="KW-0804">Transcription</keyword>
<dbReference type="RefSeq" id="WP_208980360.1">
    <property type="nucleotide sequence ID" value="NZ_OBML01000006.1"/>
</dbReference>
<dbReference type="Gene3D" id="1.20.120.530">
    <property type="entry name" value="GntR ligand-binding domain-like"/>
    <property type="match status" value="1"/>
</dbReference>
<dbReference type="InterPro" id="IPR036390">
    <property type="entry name" value="WH_DNA-bd_sf"/>
</dbReference>
<keyword evidence="1" id="KW-0805">Transcription regulation</keyword>
<accession>A0A285SSC8</accession>
<evidence type="ECO:0000259" key="4">
    <source>
        <dbReference type="PROSITE" id="PS50949"/>
    </source>
</evidence>
<dbReference type="PROSITE" id="PS50949">
    <property type="entry name" value="HTH_GNTR"/>
    <property type="match status" value="1"/>
</dbReference>
<dbReference type="PANTHER" id="PTHR43537:SF20">
    <property type="entry name" value="HTH-TYPE TRANSCRIPTIONAL REPRESSOR GLAR"/>
    <property type="match status" value="1"/>
</dbReference>
<keyword evidence="2" id="KW-0238">DNA-binding</keyword>
<dbReference type="SMART" id="SM00345">
    <property type="entry name" value="HTH_GNTR"/>
    <property type="match status" value="1"/>
</dbReference>
<evidence type="ECO:0000313" key="6">
    <source>
        <dbReference type="Proteomes" id="UP000219331"/>
    </source>
</evidence>
<sequence length="241" mass="26998">MDAIDKQGPEKTIAERAYRTIREDIVSGTLKPGEKLKIEILRQRYGFGAAPLREALSRLSGDHLVHVIGQRGFVVAPISVHDAAEIGDLRKLLEVEALSRSIPRGDTAWEERLITTYHRLSRLETGEDQGIKALDLWEKHNSAFHDATVAACGSAWLLRLREQLFRQHERYRRFSRLKTVWTRNIHAEHEALFEAAMARDVERASAIISVHVQRTTDAVIAALSPTSPDAGQTGQAGMPPQ</sequence>
<dbReference type="Pfam" id="PF00392">
    <property type="entry name" value="GntR"/>
    <property type="match status" value="1"/>
</dbReference>